<comment type="caution">
    <text evidence="2">The sequence shown here is derived from an EMBL/GenBank/DDBJ whole genome shotgun (WGS) entry which is preliminary data.</text>
</comment>
<feature type="chain" id="PRO_5044872871" evidence="1">
    <location>
        <begin position="22"/>
        <end position="96"/>
    </location>
</feature>
<evidence type="ECO:0000313" key="2">
    <source>
        <dbReference type="EMBL" id="KAL2624421.1"/>
    </source>
</evidence>
<dbReference type="Proteomes" id="UP001605036">
    <property type="component" value="Unassembled WGS sequence"/>
</dbReference>
<reference evidence="2 3" key="1">
    <citation type="submission" date="2024-09" db="EMBL/GenBank/DDBJ databases">
        <title>Chromosome-scale assembly of Riccia fluitans.</title>
        <authorList>
            <person name="Paukszto L."/>
            <person name="Sawicki J."/>
            <person name="Karawczyk K."/>
            <person name="Piernik-Szablinska J."/>
            <person name="Szczecinska M."/>
            <person name="Mazdziarz M."/>
        </authorList>
    </citation>
    <scope>NUCLEOTIDE SEQUENCE [LARGE SCALE GENOMIC DNA]</scope>
    <source>
        <strain evidence="2">Rf_01</strain>
        <tissue evidence="2">Aerial parts of the thallus</tissue>
    </source>
</reference>
<keyword evidence="3" id="KW-1185">Reference proteome</keyword>
<gene>
    <name evidence="2" type="ORF">R1flu_008666</name>
</gene>
<protein>
    <submittedName>
        <fullName evidence="2">Uncharacterized protein</fullName>
    </submittedName>
</protein>
<dbReference type="EMBL" id="JBHFFA010000005">
    <property type="protein sequence ID" value="KAL2624421.1"/>
    <property type="molecule type" value="Genomic_DNA"/>
</dbReference>
<sequence length="96" mass="10977">MLRKFFLLIGFLLGSLPSIRSPKRYKLVDQALPELRTDEPRLETCKAARTVLEGEEGSSVQVRIQDSDTMLRDAFIEFYCGLTLLMGYRASHCYSL</sequence>
<evidence type="ECO:0000313" key="3">
    <source>
        <dbReference type="Proteomes" id="UP001605036"/>
    </source>
</evidence>
<dbReference type="AlphaFoldDB" id="A0ABD1YCN1"/>
<keyword evidence="1" id="KW-0732">Signal</keyword>
<proteinExistence type="predicted"/>
<name>A0ABD1YCN1_9MARC</name>
<organism evidence="2 3">
    <name type="scientific">Riccia fluitans</name>
    <dbReference type="NCBI Taxonomy" id="41844"/>
    <lineage>
        <taxon>Eukaryota</taxon>
        <taxon>Viridiplantae</taxon>
        <taxon>Streptophyta</taxon>
        <taxon>Embryophyta</taxon>
        <taxon>Marchantiophyta</taxon>
        <taxon>Marchantiopsida</taxon>
        <taxon>Marchantiidae</taxon>
        <taxon>Marchantiales</taxon>
        <taxon>Ricciaceae</taxon>
        <taxon>Riccia</taxon>
    </lineage>
</organism>
<evidence type="ECO:0000256" key="1">
    <source>
        <dbReference type="SAM" id="SignalP"/>
    </source>
</evidence>
<accession>A0ABD1YCN1</accession>
<feature type="signal peptide" evidence="1">
    <location>
        <begin position="1"/>
        <end position="21"/>
    </location>
</feature>